<protein>
    <submittedName>
        <fullName evidence="1">Uncharacterized protein</fullName>
    </submittedName>
</protein>
<proteinExistence type="predicted"/>
<evidence type="ECO:0000313" key="1">
    <source>
        <dbReference type="EMBL" id="KAF2113841.1"/>
    </source>
</evidence>
<gene>
    <name evidence="1" type="ORF">BDV96DRAFT_601307</name>
</gene>
<dbReference type="OrthoDB" id="5343383at2759"/>
<keyword evidence="2" id="KW-1185">Reference proteome</keyword>
<name>A0A6A5Z680_9PLEO</name>
<accession>A0A6A5Z680</accession>
<organism evidence="1 2">
    <name type="scientific">Lophiotrema nucula</name>
    <dbReference type="NCBI Taxonomy" id="690887"/>
    <lineage>
        <taxon>Eukaryota</taxon>
        <taxon>Fungi</taxon>
        <taxon>Dikarya</taxon>
        <taxon>Ascomycota</taxon>
        <taxon>Pezizomycotina</taxon>
        <taxon>Dothideomycetes</taxon>
        <taxon>Pleosporomycetidae</taxon>
        <taxon>Pleosporales</taxon>
        <taxon>Lophiotremataceae</taxon>
        <taxon>Lophiotrema</taxon>
    </lineage>
</organism>
<dbReference type="AlphaFoldDB" id="A0A6A5Z680"/>
<evidence type="ECO:0000313" key="2">
    <source>
        <dbReference type="Proteomes" id="UP000799770"/>
    </source>
</evidence>
<dbReference type="EMBL" id="ML977327">
    <property type="protein sequence ID" value="KAF2113841.1"/>
    <property type="molecule type" value="Genomic_DNA"/>
</dbReference>
<dbReference type="Proteomes" id="UP000799770">
    <property type="component" value="Unassembled WGS sequence"/>
</dbReference>
<reference evidence="1" key="1">
    <citation type="journal article" date="2020" name="Stud. Mycol.">
        <title>101 Dothideomycetes genomes: a test case for predicting lifestyles and emergence of pathogens.</title>
        <authorList>
            <person name="Haridas S."/>
            <person name="Albert R."/>
            <person name="Binder M."/>
            <person name="Bloem J."/>
            <person name="Labutti K."/>
            <person name="Salamov A."/>
            <person name="Andreopoulos B."/>
            <person name="Baker S."/>
            <person name="Barry K."/>
            <person name="Bills G."/>
            <person name="Bluhm B."/>
            <person name="Cannon C."/>
            <person name="Castanera R."/>
            <person name="Culley D."/>
            <person name="Daum C."/>
            <person name="Ezra D."/>
            <person name="Gonzalez J."/>
            <person name="Henrissat B."/>
            <person name="Kuo A."/>
            <person name="Liang C."/>
            <person name="Lipzen A."/>
            <person name="Lutzoni F."/>
            <person name="Magnuson J."/>
            <person name="Mondo S."/>
            <person name="Nolan M."/>
            <person name="Ohm R."/>
            <person name="Pangilinan J."/>
            <person name="Park H.-J."/>
            <person name="Ramirez L."/>
            <person name="Alfaro M."/>
            <person name="Sun H."/>
            <person name="Tritt A."/>
            <person name="Yoshinaga Y."/>
            <person name="Zwiers L.-H."/>
            <person name="Turgeon B."/>
            <person name="Goodwin S."/>
            <person name="Spatafora J."/>
            <person name="Crous P."/>
            <person name="Grigoriev I."/>
        </authorList>
    </citation>
    <scope>NUCLEOTIDE SEQUENCE</scope>
    <source>
        <strain evidence="1">CBS 627.86</strain>
    </source>
</reference>
<sequence>MATPHTRDELADAILDFYEFLVHVYLPDNSIAHPPSEAWPVSSEFLPAKTPAVVDLVKHMPDLSSPTGQLCYIFEGTAASSGLYHASGGLHWLAPFEEYTLIPSHVFVFGRPPERNGSWGSWIFFDTERGTFTLADFMNEAEPIELSQGFPDMEDLLPVTQADGTVCDENWREHAC</sequence>